<dbReference type="Proteomes" id="UP001265746">
    <property type="component" value="Unassembled WGS sequence"/>
</dbReference>
<dbReference type="Pfam" id="PF20684">
    <property type="entry name" value="Fung_rhodopsin"/>
    <property type="match status" value="1"/>
</dbReference>
<protein>
    <recommendedName>
        <fullName evidence="7">Rhodopsin domain-containing protein</fullName>
    </recommendedName>
</protein>
<evidence type="ECO:0000256" key="3">
    <source>
        <dbReference type="ARBA" id="ARBA00022989"/>
    </source>
</evidence>
<dbReference type="InterPro" id="IPR049326">
    <property type="entry name" value="Rhodopsin_dom_fungi"/>
</dbReference>
<evidence type="ECO:0000313" key="9">
    <source>
        <dbReference type="Proteomes" id="UP001265746"/>
    </source>
</evidence>
<feature type="transmembrane region" description="Helical" evidence="6">
    <location>
        <begin position="12"/>
        <end position="35"/>
    </location>
</feature>
<dbReference type="PANTHER" id="PTHR33048">
    <property type="entry name" value="PTH11-LIKE INTEGRAL MEMBRANE PROTEIN (AFU_ORTHOLOGUE AFUA_5G11245)"/>
    <property type="match status" value="1"/>
</dbReference>
<evidence type="ECO:0000256" key="5">
    <source>
        <dbReference type="ARBA" id="ARBA00038359"/>
    </source>
</evidence>
<accession>A0AAD9S7R9</accession>
<feature type="transmembrane region" description="Helical" evidence="6">
    <location>
        <begin position="77"/>
        <end position="100"/>
    </location>
</feature>
<evidence type="ECO:0000256" key="6">
    <source>
        <dbReference type="SAM" id="Phobius"/>
    </source>
</evidence>
<comment type="similarity">
    <text evidence="5">Belongs to the SAT4 family.</text>
</comment>
<comment type="subcellular location">
    <subcellularLocation>
        <location evidence="1">Membrane</location>
        <topology evidence="1">Multi-pass membrane protein</topology>
    </subcellularLocation>
</comment>
<reference evidence="8" key="1">
    <citation type="submission" date="2023-06" db="EMBL/GenBank/DDBJ databases">
        <authorList>
            <person name="Noh H."/>
        </authorList>
    </citation>
    <scope>NUCLEOTIDE SEQUENCE</scope>
    <source>
        <strain evidence="8">DUCC20226</strain>
    </source>
</reference>
<comment type="caution">
    <text evidence="8">The sequence shown here is derived from an EMBL/GenBank/DDBJ whole genome shotgun (WGS) entry which is preliminary data.</text>
</comment>
<feature type="transmembrane region" description="Helical" evidence="6">
    <location>
        <begin position="142"/>
        <end position="166"/>
    </location>
</feature>
<name>A0AAD9S7R9_PHOAM</name>
<organism evidence="8 9">
    <name type="scientific">Phomopsis amygdali</name>
    <name type="common">Fusicoccum amygdali</name>
    <dbReference type="NCBI Taxonomy" id="1214568"/>
    <lineage>
        <taxon>Eukaryota</taxon>
        <taxon>Fungi</taxon>
        <taxon>Dikarya</taxon>
        <taxon>Ascomycota</taxon>
        <taxon>Pezizomycotina</taxon>
        <taxon>Sordariomycetes</taxon>
        <taxon>Sordariomycetidae</taxon>
        <taxon>Diaporthales</taxon>
        <taxon>Diaporthaceae</taxon>
        <taxon>Diaporthe</taxon>
    </lineage>
</organism>
<evidence type="ECO:0000313" key="8">
    <source>
        <dbReference type="EMBL" id="KAK2600651.1"/>
    </source>
</evidence>
<evidence type="ECO:0000256" key="1">
    <source>
        <dbReference type="ARBA" id="ARBA00004141"/>
    </source>
</evidence>
<proteinExistence type="inferred from homology"/>
<keyword evidence="3 6" id="KW-1133">Transmembrane helix</keyword>
<keyword evidence="4 6" id="KW-0472">Membrane</keyword>
<gene>
    <name evidence="8" type="ORF">N8I77_010171</name>
</gene>
<dbReference type="AlphaFoldDB" id="A0AAD9S7R9"/>
<evidence type="ECO:0000256" key="4">
    <source>
        <dbReference type="ARBA" id="ARBA00023136"/>
    </source>
</evidence>
<dbReference type="PANTHER" id="PTHR33048:SF57">
    <property type="entry name" value="INTEGRAL MEMBRANE PROTEIN-RELATED"/>
    <property type="match status" value="1"/>
</dbReference>
<dbReference type="InterPro" id="IPR052337">
    <property type="entry name" value="SAT4-like"/>
</dbReference>
<dbReference type="GO" id="GO:0016020">
    <property type="term" value="C:membrane"/>
    <property type="evidence" value="ECO:0007669"/>
    <property type="project" value="UniProtKB-SubCell"/>
</dbReference>
<dbReference type="EMBL" id="JAUJFL010000006">
    <property type="protein sequence ID" value="KAK2600651.1"/>
    <property type="molecule type" value="Genomic_DNA"/>
</dbReference>
<feature type="transmembrane region" description="Helical" evidence="6">
    <location>
        <begin position="112"/>
        <end position="130"/>
    </location>
</feature>
<sequence>MGVQFPLEKAGQLSVFAVALVFAVLSLVATALRLWSRHKLGRSLDASDYLMIASCVTTVGLSIIIELGHCGPSTELWIVAGSLNILTDLIVLIIPMPYLFKLEMTMYKKVTLMVTVCIISAVKVALLPSVDTGDITFSIQHAMIMTVLESSLAVVLACIPVLRPLFRSAVSTLRTKSALGNYSTAARKSQKPRTGGFSVIEEQPLSSAPAPLPRRPELTYFSAEAVRASCSESKDGEDVEMGGITVKTEFIARYSHVSALS</sequence>
<feature type="transmembrane region" description="Helical" evidence="6">
    <location>
        <begin position="47"/>
        <end position="65"/>
    </location>
</feature>
<evidence type="ECO:0000259" key="7">
    <source>
        <dbReference type="Pfam" id="PF20684"/>
    </source>
</evidence>
<evidence type="ECO:0000256" key="2">
    <source>
        <dbReference type="ARBA" id="ARBA00022692"/>
    </source>
</evidence>
<keyword evidence="9" id="KW-1185">Reference proteome</keyword>
<feature type="domain" description="Rhodopsin" evidence="7">
    <location>
        <begin position="68"/>
        <end position="167"/>
    </location>
</feature>
<keyword evidence="2 6" id="KW-0812">Transmembrane</keyword>